<keyword evidence="3" id="KW-1185">Reference proteome</keyword>
<accession>A0A835L7A5</accession>
<reference evidence="2" key="1">
    <citation type="submission" date="2020-08" db="EMBL/GenBank/DDBJ databases">
        <title>Spodoptera exigua strain:BAW_Kor-Di-RS1 Genome sequencing and assembly.</title>
        <authorList>
            <person name="Kim J."/>
            <person name="Nam H.Y."/>
            <person name="Kwon M."/>
            <person name="Choi J.H."/>
            <person name="Cho S.R."/>
            <person name="Kim G.-H."/>
        </authorList>
    </citation>
    <scope>NUCLEOTIDE SEQUENCE</scope>
    <source>
        <strain evidence="2">BAW_Kor-Di-RS1</strain>
        <tissue evidence="2">Whole-body</tissue>
    </source>
</reference>
<organism evidence="2 3">
    <name type="scientific">Spodoptera exigua</name>
    <name type="common">Beet armyworm</name>
    <name type="synonym">Noctua fulgens</name>
    <dbReference type="NCBI Taxonomy" id="7107"/>
    <lineage>
        <taxon>Eukaryota</taxon>
        <taxon>Metazoa</taxon>
        <taxon>Ecdysozoa</taxon>
        <taxon>Arthropoda</taxon>
        <taxon>Hexapoda</taxon>
        <taxon>Insecta</taxon>
        <taxon>Pterygota</taxon>
        <taxon>Neoptera</taxon>
        <taxon>Endopterygota</taxon>
        <taxon>Lepidoptera</taxon>
        <taxon>Glossata</taxon>
        <taxon>Ditrysia</taxon>
        <taxon>Noctuoidea</taxon>
        <taxon>Noctuidae</taxon>
        <taxon>Amphipyrinae</taxon>
        <taxon>Spodoptera</taxon>
    </lineage>
</organism>
<evidence type="ECO:0008006" key="4">
    <source>
        <dbReference type="Google" id="ProtNLM"/>
    </source>
</evidence>
<evidence type="ECO:0000313" key="3">
    <source>
        <dbReference type="Proteomes" id="UP000648187"/>
    </source>
</evidence>
<feature type="region of interest" description="Disordered" evidence="1">
    <location>
        <begin position="646"/>
        <end position="687"/>
    </location>
</feature>
<dbReference type="AlphaFoldDB" id="A0A835L7A5"/>
<feature type="compositionally biased region" description="Pro residues" evidence="1">
    <location>
        <begin position="806"/>
        <end position="816"/>
    </location>
</feature>
<dbReference type="EMBL" id="JACKWZ010000019">
    <property type="protein sequence ID" value="KAF9422068.1"/>
    <property type="molecule type" value="Genomic_DNA"/>
</dbReference>
<feature type="region of interest" description="Disordered" evidence="1">
    <location>
        <begin position="1"/>
        <end position="21"/>
    </location>
</feature>
<feature type="compositionally biased region" description="Low complexity" evidence="1">
    <location>
        <begin position="817"/>
        <end position="826"/>
    </location>
</feature>
<dbReference type="PANTHER" id="PTHR21505:SF8">
    <property type="entry name" value="DPT-YFP REPRESSOR BY OVEREXPRESSION, ISOFORM D-RELATED"/>
    <property type="match status" value="1"/>
</dbReference>
<proteinExistence type="predicted"/>
<feature type="compositionally biased region" description="Acidic residues" evidence="1">
    <location>
        <begin position="646"/>
        <end position="668"/>
    </location>
</feature>
<name>A0A835L7A5_SPOEX</name>
<dbReference type="PANTHER" id="PTHR21505">
    <property type="entry name" value="MADF DOMAIN-CONTAINING PROTEIN-RELATED"/>
    <property type="match status" value="1"/>
</dbReference>
<feature type="compositionally biased region" description="Low complexity" evidence="1">
    <location>
        <begin position="676"/>
        <end position="686"/>
    </location>
</feature>
<protein>
    <recommendedName>
        <fullName evidence="4">MADF domain-containing protein</fullName>
    </recommendedName>
</protein>
<feature type="compositionally biased region" description="Basic residues" evidence="1">
    <location>
        <begin position="1"/>
        <end position="10"/>
    </location>
</feature>
<gene>
    <name evidence="2" type="ORF">HW555_002089</name>
</gene>
<evidence type="ECO:0000256" key="1">
    <source>
        <dbReference type="SAM" id="MobiDB-lite"/>
    </source>
</evidence>
<feature type="region of interest" description="Disordered" evidence="1">
    <location>
        <begin position="801"/>
        <end position="834"/>
    </location>
</feature>
<comment type="caution">
    <text evidence="2">The sequence shown here is derived from an EMBL/GenBank/DDBJ whole genome shotgun (WGS) entry which is preliminary data.</text>
</comment>
<sequence length="863" mass="98696">MKLAMKKVDKKNRNVTAGRKSVAKRKRLRSITETSSESDTIFLSDESDCETFDEYLSTYLEQIENKENFEPENFSDISYYTSDVMIKQEDWVIVKFTTKKSVKHFVGRVISMKDSIPTVKFVRKVKNTKDDKVIFTYPNVEDVSEFDLCIGVWKRRFPVLFLKSRLNLMNMQAVIIVTAVLHNIARNMNLEEVEPEISVPDYLFLISTSTTNTITIIGNWIKRIVPLPPTPAHQGDGNAARAERVCPPVVARQVVDITVTLPSSSTPNTKNTSNDDSQIQEIRENSVHSQKKRQEMQLKQPFEKSSSFEELVPILFQHHYETLYKNCAVFIHGFELFLRVPYVRRPRGTTRRGEGERTRAAPERACMLPGRSCAVQHRKLFKMEVQRNETCAICDRILNSDVVVTVKERGLSKFVESSLKRNDGKEECFKNRVEIQLHKTCRNSYNNPKCIEAVKRRREKALDNESVAAASSSADEFDFENKCIFCDTDASLTFERDQNKIPTSSRILVGQVKKVETQSTILQACTAHDDDWSQQVLLRIDQVNILEKKARYHYKCYSKFCHSYRAAGLKRGRQQSLDSVSGMDQVYQFIEGDQNDCQYSLPDIREALKNVTLPSDAMIKYHLKQRYGDKMDLRNQEEQISRWLEAESENQEEELSDNSASETEDILETEGHENTSSDSCSLQSSESDSDINVQPIVWSSEQILTLIELYQNSQILWDTSHNVEGKIHNIRSQFLRERKKIASSKSTGSASGDVHKSNWFAYDSLLFLVKGATSSGSMNSMNAQTSESTVAHEQIPAASQVLTQPPEAPTSPPPLPTQQMPLTNTQNKRKKDDLSEVYEIMKSAKARMDQQKDEYQIYADYIA</sequence>
<evidence type="ECO:0000313" key="2">
    <source>
        <dbReference type="EMBL" id="KAF9422068.1"/>
    </source>
</evidence>
<dbReference type="Proteomes" id="UP000648187">
    <property type="component" value="Unassembled WGS sequence"/>
</dbReference>